<protein>
    <submittedName>
        <fullName evidence="2">Uncharacterized protein</fullName>
    </submittedName>
</protein>
<organism evidence="2">
    <name type="scientific">Timema cristinae</name>
    <name type="common">Walking stick</name>
    <dbReference type="NCBI Taxonomy" id="61476"/>
    <lineage>
        <taxon>Eukaryota</taxon>
        <taxon>Metazoa</taxon>
        <taxon>Ecdysozoa</taxon>
        <taxon>Arthropoda</taxon>
        <taxon>Hexapoda</taxon>
        <taxon>Insecta</taxon>
        <taxon>Pterygota</taxon>
        <taxon>Neoptera</taxon>
        <taxon>Polyneoptera</taxon>
        <taxon>Phasmatodea</taxon>
        <taxon>Timematodea</taxon>
        <taxon>Timematoidea</taxon>
        <taxon>Timematidae</taxon>
        <taxon>Timema</taxon>
    </lineage>
</organism>
<dbReference type="AlphaFoldDB" id="A0A7R9CE78"/>
<reference evidence="2" key="1">
    <citation type="submission" date="2020-11" db="EMBL/GenBank/DDBJ databases">
        <authorList>
            <person name="Tran Van P."/>
        </authorList>
    </citation>
    <scope>NUCLEOTIDE SEQUENCE</scope>
</reference>
<feature type="compositionally biased region" description="Polar residues" evidence="1">
    <location>
        <begin position="81"/>
        <end position="102"/>
    </location>
</feature>
<gene>
    <name evidence="2" type="ORF">TCEB3V08_LOCUS2690</name>
</gene>
<proteinExistence type="predicted"/>
<feature type="region of interest" description="Disordered" evidence="1">
    <location>
        <begin position="72"/>
        <end position="102"/>
    </location>
</feature>
<dbReference type="EMBL" id="OC317065">
    <property type="protein sequence ID" value="CAD7394779.1"/>
    <property type="molecule type" value="Genomic_DNA"/>
</dbReference>
<sequence>MTVRSFVNIECSRVHMSVKTATPSLPPYLQNGRGGSSQLTRQNIARLNASTGDRTSTVISPNGSVITTISRPSLRRRRRNSVASHQNLSLGRTSSGVTVMSNGNPRGLNMNIQKIIAAMQGKVFDPDSFPQTANILQRRRRGAGMNTDFRPTPSISNMSMHERFAAVM</sequence>
<accession>A0A7R9CE78</accession>
<evidence type="ECO:0000313" key="2">
    <source>
        <dbReference type="EMBL" id="CAD7394779.1"/>
    </source>
</evidence>
<evidence type="ECO:0000256" key="1">
    <source>
        <dbReference type="SAM" id="MobiDB-lite"/>
    </source>
</evidence>
<name>A0A7R9CE78_TIMCR</name>